<dbReference type="AlphaFoldDB" id="A0A1Y2M1E8"/>
<proteinExistence type="predicted"/>
<gene>
    <name evidence="1" type="ORF">B5807_06150</name>
</gene>
<name>A0A1Y2M1E8_EPING</name>
<organism evidence="1 2">
    <name type="scientific">Epicoccum nigrum</name>
    <name type="common">Soil fungus</name>
    <name type="synonym">Epicoccum purpurascens</name>
    <dbReference type="NCBI Taxonomy" id="105696"/>
    <lineage>
        <taxon>Eukaryota</taxon>
        <taxon>Fungi</taxon>
        <taxon>Dikarya</taxon>
        <taxon>Ascomycota</taxon>
        <taxon>Pezizomycotina</taxon>
        <taxon>Dothideomycetes</taxon>
        <taxon>Pleosporomycetidae</taxon>
        <taxon>Pleosporales</taxon>
        <taxon>Pleosporineae</taxon>
        <taxon>Didymellaceae</taxon>
        <taxon>Epicoccum</taxon>
    </lineage>
</organism>
<accession>A0A1Y2M1E8</accession>
<dbReference type="Proteomes" id="UP000193240">
    <property type="component" value="Unassembled WGS sequence"/>
</dbReference>
<reference evidence="1 2" key="1">
    <citation type="journal article" date="2017" name="Genome Announc.">
        <title>Genome sequence of the saprophytic ascomycete Epicoccum nigrum ICMP 19927 strain isolated from New Zealand.</title>
        <authorList>
            <person name="Fokin M."/>
            <person name="Fleetwood D."/>
            <person name="Weir B.S."/>
            <person name="Villas-Boas S.G."/>
        </authorList>
    </citation>
    <scope>NUCLEOTIDE SEQUENCE [LARGE SCALE GENOMIC DNA]</scope>
    <source>
        <strain evidence="1 2">ICMP 19927</strain>
    </source>
</reference>
<keyword evidence="2" id="KW-1185">Reference proteome</keyword>
<evidence type="ECO:0000313" key="1">
    <source>
        <dbReference type="EMBL" id="OSS49960.1"/>
    </source>
</evidence>
<evidence type="ECO:0000313" key="2">
    <source>
        <dbReference type="Proteomes" id="UP000193240"/>
    </source>
</evidence>
<sequence>MEKMEPRKDLTLSCQPGMAYTSHWDGGMLCEVLGQVQMLRSTGGIGETALHDDQHHCVTASIGACGDHVSVSTILPAVVYRHVAQDQASGTVPGTWAPILPSIAPQDPNAVHPSILHC</sequence>
<dbReference type="EMBL" id="KZ107843">
    <property type="protein sequence ID" value="OSS49960.1"/>
    <property type="molecule type" value="Genomic_DNA"/>
</dbReference>
<dbReference type="InParanoid" id="A0A1Y2M1E8"/>
<protein>
    <submittedName>
        <fullName evidence="1">Uncharacterized protein</fullName>
    </submittedName>
</protein>